<name>A0A9P7DBH9_9AGAM</name>
<dbReference type="AlphaFoldDB" id="A0A9P7DBH9"/>
<keyword evidence="1" id="KW-0472">Membrane</keyword>
<feature type="transmembrane region" description="Helical" evidence="1">
    <location>
        <begin position="65"/>
        <end position="87"/>
    </location>
</feature>
<dbReference type="Proteomes" id="UP000719766">
    <property type="component" value="Unassembled WGS sequence"/>
</dbReference>
<gene>
    <name evidence="3" type="ORF">HD556DRAFT_1070580</name>
</gene>
<evidence type="ECO:0000313" key="4">
    <source>
        <dbReference type="Proteomes" id="UP000719766"/>
    </source>
</evidence>
<sequence>MTVDILQVFSALTLGQEIELVWRQPWSLMTIMYLGARYIGLIFWAAPAVLNSVQTIPLTDTVSSLIYVVRSSGSALALAMLCVIIVTRLYAMYQRSRRILIFLVVTFLAVYIFTGVVIVLAAVYSSGEELIIFGNHQCSYGFAKDITLLVSIDWIVSLVWEVLALCLAIWIAVKHFRELRLGNARGIIKDSFTMLIKTQVIYLASFVAASCLFVILDLFPTLLTNPLEDQIFYGLLDIFMVVQRSVLGPRLILSIREYHAKLVVDSNAATDMISVAFQERVYISTSSSV</sequence>
<keyword evidence="1" id="KW-0812">Transmembrane</keyword>
<protein>
    <recommendedName>
        <fullName evidence="2">DUF6533 domain-containing protein</fullName>
    </recommendedName>
</protein>
<evidence type="ECO:0000313" key="3">
    <source>
        <dbReference type="EMBL" id="KAG1786097.1"/>
    </source>
</evidence>
<evidence type="ECO:0000259" key="2">
    <source>
        <dbReference type="Pfam" id="PF20151"/>
    </source>
</evidence>
<dbReference type="Pfam" id="PF20151">
    <property type="entry name" value="DUF6533"/>
    <property type="match status" value="1"/>
</dbReference>
<dbReference type="GeneID" id="64589826"/>
<feature type="domain" description="DUF6533" evidence="2">
    <location>
        <begin position="11"/>
        <end position="42"/>
    </location>
</feature>
<keyword evidence="1" id="KW-1133">Transmembrane helix</keyword>
<dbReference type="EMBL" id="JABBWE010000098">
    <property type="protein sequence ID" value="KAG1786097.1"/>
    <property type="molecule type" value="Genomic_DNA"/>
</dbReference>
<keyword evidence="4" id="KW-1185">Reference proteome</keyword>
<feature type="transmembrane region" description="Helical" evidence="1">
    <location>
        <begin position="99"/>
        <end position="124"/>
    </location>
</feature>
<proteinExistence type="predicted"/>
<reference evidence="3" key="1">
    <citation type="journal article" date="2020" name="New Phytol.">
        <title>Comparative genomics reveals dynamic genome evolution in host specialist ectomycorrhizal fungi.</title>
        <authorList>
            <person name="Lofgren L.A."/>
            <person name="Nguyen N.H."/>
            <person name="Vilgalys R."/>
            <person name="Ruytinx J."/>
            <person name="Liao H.L."/>
            <person name="Branco S."/>
            <person name="Kuo A."/>
            <person name="LaButti K."/>
            <person name="Lipzen A."/>
            <person name="Andreopoulos W."/>
            <person name="Pangilinan J."/>
            <person name="Riley R."/>
            <person name="Hundley H."/>
            <person name="Na H."/>
            <person name="Barry K."/>
            <person name="Grigoriev I.V."/>
            <person name="Stajich J.E."/>
            <person name="Kennedy P.G."/>
        </authorList>
    </citation>
    <scope>NUCLEOTIDE SEQUENCE</scope>
    <source>
        <strain evidence="3">S12</strain>
    </source>
</reference>
<feature type="transmembrane region" description="Helical" evidence="1">
    <location>
        <begin position="154"/>
        <end position="173"/>
    </location>
</feature>
<evidence type="ECO:0000256" key="1">
    <source>
        <dbReference type="SAM" id="Phobius"/>
    </source>
</evidence>
<dbReference type="InterPro" id="IPR045340">
    <property type="entry name" value="DUF6533"/>
</dbReference>
<dbReference type="OrthoDB" id="3020506at2759"/>
<feature type="transmembrane region" description="Helical" evidence="1">
    <location>
        <begin position="231"/>
        <end position="253"/>
    </location>
</feature>
<accession>A0A9P7DBH9</accession>
<feature type="transmembrane region" description="Helical" evidence="1">
    <location>
        <begin position="194"/>
        <end position="219"/>
    </location>
</feature>
<feature type="transmembrane region" description="Helical" evidence="1">
    <location>
        <begin position="26"/>
        <end position="45"/>
    </location>
</feature>
<comment type="caution">
    <text evidence="3">The sequence shown here is derived from an EMBL/GenBank/DDBJ whole genome shotgun (WGS) entry which is preliminary data.</text>
</comment>
<organism evidence="3 4">
    <name type="scientific">Suillus plorans</name>
    <dbReference type="NCBI Taxonomy" id="116603"/>
    <lineage>
        <taxon>Eukaryota</taxon>
        <taxon>Fungi</taxon>
        <taxon>Dikarya</taxon>
        <taxon>Basidiomycota</taxon>
        <taxon>Agaricomycotina</taxon>
        <taxon>Agaricomycetes</taxon>
        <taxon>Agaricomycetidae</taxon>
        <taxon>Boletales</taxon>
        <taxon>Suillineae</taxon>
        <taxon>Suillaceae</taxon>
        <taxon>Suillus</taxon>
    </lineage>
</organism>
<dbReference type="RefSeq" id="XP_041153575.1">
    <property type="nucleotide sequence ID" value="XM_041296062.1"/>
</dbReference>